<dbReference type="EMBL" id="CM026428">
    <property type="protein sequence ID" value="KAG0566511.1"/>
    <property type="molecule type" value="Genomic_DNA"/>
</dbReference>
<dbReference type="InterPro" id="IPR040390">
    <property type="entry name" value="TIFY/JAZ"/>
</dbReference>
<feature type="compositionally biased region" description="Polar residues" evidence="2">
    <location>
        <begin position="369"/>
        <end position="396"/>
    </location>
</feature>
<dbReference type="Proteomes" id="UP000822688">
    <property type="component" value="Chromosome 7"/>
</dbReference>
<feature type="region of interest" description="Disordered" evidence="2">
    <location>
        <begin position="249"/>
        <end position="311"/>
    </location>
</feature>
<evidence type="ECO:0000256" key="1">
    <source>
        <dbReference type="ARBA" id="ARBA00008614"/>
    </source>
</evidence>
<name>A0A8T0H361_CERPU</name>
<organism evidence="4 5">
    <name type="scientific">Ceratodon purpureus</name>
    <name type="common">Fire moss</name>
    <name type="synonym">Dicranum purpureum</name>
    <dbReference type="NCBI Taxonomy" id="3225"/>
    <lineage>
        <taxon>Eukaryota</taxon>
        <taxon>Viridiplantae</taxon>
        <taxon>Streptophyta</taxon>
        <taxon>Embryophyta</taxon>
        <taxon>Bryophyta</taxon>
        <taxon>Bryophytina</taxon>
        <taxon>Bryopsida</taxon>
        <taxon>Dicranidae</taxon>
        <taxon>Pseudoditrichales</taxon>
        <taxon>Ditrichaceae</taxon>
        <taxon>Ceratodon</taxon>
    </lineage>
</organism>
<comment type="similarity">
    <text evidence="1">Belongs to the TIFY/JAZ family.</text>
</comment>
<dbReference type="GO" id="GO:0031347">
    <property type="term" value="P:regulation of defense response"/>
    <property type="evidence" value="ECO:0007669"/>
    <property type="project" value="TreeGrafter"/>
</dbReference>
<protein>
    <recommendedName>
        <fullName evidence="3">Tify domain-containing protein</fullName>
    </recommendedName>
</protein>
<feature type="compositionally biased region" description="Polar residues" evidence="2">
    <location>
        <begin position="300"/>
        <end position="311"/>
    </location>
</feature>
<feature type="compositionally biased region" description="Polar residues" evidence="2">
    <location>
        <begin position="407"/>
        <end position="420"/>
    </location>
</feature>
<dbReference type="PROSITE" id="PS51320">
    <property type="entry name" value="TIFY"/>
    <property type="match status" value="1"/>
</dbReference>
<dbReference type="PANTHER" id="PTHR33077">
    <property type="entry name" value="PROTEIN TIFY 4A-RELATED-RELATED"/>
    <property type="match status" value="1"/>
</dbReference>
<evidence type="ECO:0000313" key="4">
    <source>
        <dbReference type="EMBL" id="KAG0566511.1"/>
    </source>
</evidence>
<evidence type="ECO:0000256" key="2">
    <source>
        <dbReference type="SAM" id="MobiDB-lite"/>
    </source>
</evidence>
<feature type="region of interest" description="Disordered" evidence="2">
    <location>
        <begin position="201"/>
        <end position="232"/>
    </location>
</feature>
<dbReference type="Pfam" id="PF06200">
    <property type="entry name" value="tify"/>
    <property type="match status" value="1"/>
</dbReference>
<gene>
    <name evidence="4" type="ORF">KC19_7G068900</name>
</gene>
<dbReference type="SMART" id="SM00979">
    <property type="entry name" value="TIFY"/>
    <property type="match status" value="1"/>
</dbReference>
<evidence type="ECO:0000259" key="3">
    <source>
        <dbReference type="PROSITE" id="PS51320"/>
    </source>
</evidence>
<dbReference type="GO" id="GO:2000022">
    <property type="term" value="P:regulation of jasmonic acid mediated signaling pathway"/>
    <property type="evidence" value="ECO:0007669"/>
    <property type="project" value="TreeGrafter"/>
</dbReference>
<feature type="region of interest" description="Disordered" evidence="2">
    <location>
        <begin position="140"/>
        <end position="160"/>
    </location>
</feature>
<dbReference type="GO" id="GO:0005634">
    <property type="term" value="C:nucleus"/>
    <property type="evidence" value="ECO:0007669"/>
    <property type="project" value="TreeGrafter"/>
</dbReference>
<feature type="compositionally biased region" description="Low complexity" evidence="2">
    <location>
        <begin position="506"/>
        <end position="516"/>
    </location>
</feature>
<dbReference type="GO" id="GO:0009611">
    <property type="term" value="P:response to wounding"/>
    <property type="evidence" value="ECO:0007669"/>
    <property type="project" value="TreeGrafter"/>
</dbReference>
<proteinExistence type="inferred from homology"/>
<feature type="compositionally biased region" description="Polar residues" evidence="2">
    <location>
        <begin position="249"/>
        <end position="272"/>
    </location>
</feature>
<dbReference type="PANTHER" id="PTHR33077:SF60">
    <property type="entry name" value="TIFY DOMAIN-CONTAINING PROTEIN"/>
    <property type="match status" value="1"/>
</dbReference>
<feature type="compositionally biased region" description="Basic and acidic residues" evidence="2">
    <location>
        <begin position="213"/>
        <end position="226"/>
    </location>
</feature>
<accession>A0A8T0H361</accession>
<feature type="region of interest" description="Disordered" evidence="2">
    <location>
        <begin position="369"/>
        <end position="420"/>
    </location>
</feature>
<evidence type="ECO:0000313" key="5">
    <source>
        <dbReference type="Proteomes" id="UP000822688"/>
    </source>
</evidence>
<comment type="caution">
    <text evidence="4">The sequence shown here is derived from an EMBL/GenBank/DDBJ whole genome shotgun (WGS) entry which is preliminary data.</text>
</comment>
<dbReference type="AlphaFoldDB" id="A0A8T0H361"/>
<feature type="domain" description="Tify" evidence="3">
    <location>
        <begin position="314"/>
        <end position="349"/>
    </location>
</feature>
<sequence length="549" mass="58440">MKGDEEDCVARNFLQLGSKSSSGLDAVRSNSGREVMREEDGYSLSMGMLSHLSRNGLSMLAKGVSNGGFSLKPLAVGIPSLRNLASNGASERASAVSGGGFTGFTGYGAAKVVPKTTRLAFSPMSLRFEGQEDTQVIEEAGASSSHRGSIGDKGDEQRDVQKLTTDECWRLILKLGTQWPTWNGVATPSQATGQQRMTNENDLTFEGSNHGHPSNDEERMQGKEKPGTPQRPQDFLKLLATRALEALAQTPSDSYGKTSRSSMLLAPKQTTKGVMDSKAAGEGLETPTEVPEPTPVAKAPSSSLEMLAPKTTSSRPRTAALTIFYDGVVNVCDNIPADKARLIMMFAEKAGVSLNAQALLRNVKYVTPSRQPSTASEQMDLQHSKLSSLTRTSSAPSDLPSPATHVEGSSSDIQEPAECSNSANMAISEPSAMPLMITMINTQGNSRHHVTVKPLPNARKNSLARFLDSRKRSRGTASCSEGGSPKKQALGDGCCPSDSDQDLNDSEMSSMPSSGSQYFDSKKKGICANCHKASGRTTSDAEMTDSLVE</sequence>
<dbReference type="InterPro" id="IPR010399">
    <property type="entry name" value="Tify_dom"/>
</dbReference>
<keyword evidence="5" id="KW-1185">Reference proteome</keyword>
<feature type="region of interest" description="Disordered" evidence="2">
    <location>
        <begin position="464"/>
        <end position="521"/>
    </location>
</feature>
<feature type="compositionally biased region" description="Basic and acidic residues" evidence="2">
    <location>
        <begin position="149"/>
        <end position="160"/>
    </location>
</feature>
<reference evidence="4" key="1">
    <citation type="submission" date="2020-06" db="EMBL/GenBank/DDBJ databases">
        <title>WGS assembly of Ceratodon purpureus strain R40.</title>
        <authorList>
            <person name="Carey S.B."/>
            <person name="Jenkins J."/>
            <person name="Shu S."/>
            <person name="Lovell J.T."/>
            <person name="Sreedasyam A."/>
            <person name="Maumus F."/>
            <person name="Tiley G.P."/>
            <person name="Fernandez-Pozo N."/>
            <person name="Barry K."/>
            <person name="Chen C."/>
            <person name="Wang M."/>
            <person name="Lipzen A."/>
            <person name="Daum C."/>
            <person name="Saski C.A."/>
            <person name="Payton A.C."/>
            <person name="Mcbreen J.C."/>
            <person name="Conrad R.E."/>
            <person name="Kollar L.M."/>
            <person name="Olsson S."/>
            <person name="Huttunen S."/>
            <person name="Landis J.B."/>
            <person name="Wickett N.J."/>
            <person name="Johnson M.G."/>
            <person name="Rensing S.A."/>
            <person name="Grimwood J."/>
            <person name="Schmutz J."/>
            <person name="Mcdaniel S.F."/>
        </authorList>
    </citation>
    <scope>NUCLEOTIDE SEQUENCE</scope>
    <source>
        <strain evidence="4">R40</strain>
    </source>
</reference>